<keyword evidence="1 4" id="KW-0413">Isomerase</keyword>
<dbReference type="PANTHER" id="PTHR43174">
    <property type="entry name" value="UDP-N-ACETYLGLUCOSAMINE 2-EPIMERASE"/>
    <property type="match status" value="1"/>
</dbReference>
<reference evidence="6 7" key="1">
    <citation type="submission" date="2020-08" db="EMBL/GenBank/DDBJ databases">
        <title>Genomic Encyclopedia of Type Strains, Phase III (KMG-III): the genomes of soil and plant-associated and newly described type strains.</title>
        <authorList>
            <person name="Whitman W."/>
        </authorList>
    </citation>
    <scope>NUCLEOTIDE SEQUENCE [LARGE SCALE GENOMIC DNA]</scope>
    <source>
        <strain evidence="6 7">CECT 8356</strain>
    </source>
</reference>
<dbReference type="Pfam" id="PF02350">
    <property type="entry name" value="Epimerase_2"/>
    <property type="match status" value="1"/>
</dbReference>
<dbReference type="InterPro" id="IPR029767">
    <property type="entry name" value="WecB-like"/>
</dbReference>
<gene>
    <name evidence="6" type="ORF">FHS07_000468</name>
</gene>
<sequence length="394" mass="41142">MTPPWIDVVYGTRPEAIKCAPLVAELQRRDGIRTTVTVTGQHREMVAEINASFGIRPDADLDVFRRGAALAETTSTIFSALSARWADGAPDAVVVQGDTASAALAAVAAYYAGARVIHLEAGLRSGDLRSPFPEEGNRRLIAPLASLHLAPTGAAERNLLAEGVSPDDIVVTGNTGIDALHRQKTHPQRFDDPAMEQIAVGAERVVLVTVHRRESWGGPLARIAAGVAEVVSARPDVVAVLPLHPNPQVRAEVRAAVGGVERVVLCEPLPYAQFGRMLGRAYCTVTDSGGVQEEAPALGVPALVVRETTERGEGVAAGAARLIGTRREAVVAELSSLLDDPAVHARMSRAQNLYGDGRAAPRAVDAIERLLGVSSVGAGAPGVAAAAELAGIGR</sequence>
<dbReference type="RefSeq" id="WP_183418299.1">
    <property type="nucleotide sequence ID" value="NZ_JACHXY010000001.1"/>
</dbReference>
<dbReference type="PANTHER" id="PTHR43174:SF2">
    <property type="entry name" value="UDP-N-ACETYLGLUCOSAMINE 2-EPIMERASE"/>
    <property type="match status" value="1"/>
</dbReference>
<organism evidence="6 7">
    <name type="scientific">Microbacterium proteolyticum</name>
    <dbReference type="NCBI Taxonomy" id="1572644"/>
    <lineage>
        <taxon>Bacteria</taxon>
        <taxon>Bacillati</taxon>
        <taxon>Actinomycetota</taxon>
        <taxon>Actinomycetes</taxon>
        <taxon>Micrococcales</taxon>
        <taxon>Microbacteriaceae</taxon>
        <taxon>Microbacterium</taxon>
    </lineage>
</organism>
<proteinExistence type="inferred from homology"/>
<accession>A0A7W5CH37</accession>
<protein>
    <recommendedName>
        <fullName evidence="3">UDP-N-acetylglucosamine 2-epimerase (non-hydrolyzing)</fullName>
        <ecNumber evidence="3">5.1.3.14</ecNumber>
    </recommendedName>
</protein>
<dbReference type="CDD" id="cd03786">
    <property type="entry name" value="GTB_UDP-GlcNAc_2-Epimerase"/>
    <property type="match status" value="1"/>
</dbReference>
<dbReference type="AlphaFoldDB" id="A0A7W5CH37"/>
<feature type="domain" description="UDP-N-acetylglucosamine 2-epimerase" evidence="5">
    <location>
        <begin position="25"/>
        <end position="368"/>
    </location>
</feature>
<name>A0A7W5CH37_9MICO</name>
<evidence type="ECO:0000256" key="2">
    <source>
        <dbReference type="ARBA" id="ARBA00038209"/>
    </source>
</evidence>
<dbReference type="EC" id="5.1.3.14" evidence="3"/>
<evidence type="ECO:0000256" key="4">
    <source>
        <dbReference type="RuleBase" id="RU003513"/>
    </source>
</evidence>
<evidence type="ECO:0000256" key="3">
    <source>
        <dbReference type="ARBA" id="ARBA00038858"/>
    </source>
</evidence>
<dbReference type="SUPFAM" id="SSF53756">
    <property type="entry name" value="UDP-Glycosyltransferase/glycogen phosphorylase"/>
    <property type="match status" value="1"/>
</dbReference>
<dbReference type="Proteomes" id="UP000543579">
    <property type="component" value="Unassembled WGS sequence"/>
</dbReference>
<dbReference type="GO" id="GO:0008761">
    <property type="term" value="F:UDP-N-acetylglucosamine 2-epimerase activity"/>
    <property type="evidence" value="ECO:0007669"/>
    <property type="project" value="UniProtKB-EC"/>
</dbReference>
<evidence type="ECO:0000259" key="5">
    <source>
        <dbReference type="Pfam" id="PF02350"/>
    </source>
</evidence>
<evidence type="ECO:0000313" key="6">
    <source>
        <dbReference type="EMBL" id="MBB3156784.1"/>
    </source>
</evidence>
<comment type="caution">
    <text evidence="6">The sequence shown here is derived from an EMBL/GenBank/DDBJ whole genome shotgun (WGS) entry which is preliminary data.</text>
</comment>
<evidence type="ECO:0000256" key="1">
    <source>
        <dbReference type="ARBA" id="ARBA00023235"/>
    </source>
</evidence>
<comment type="similarity">
    <text evidence="2 4">Belongs to the UDP-N-acetylglucosamine 2-epimerase family.</text>
</comment>
<dbReference type="EMBL" id="JACHXY010000001">
    <property type="protein sequence ID" value="MBB3156784.1"/>
    <property type="molecule type" value="Genomic_DNA"/>
</dbReference>
<dbReference type="Gene3D" id="3.40.50.2000">
    <property type="entry name" value="Glycogen Phosphorylase B"/>
    <property type="match status" value="2"/>
</dbReference>
<dbReference type="NCBIfam" id="TIGR00236">
    <property type="entry name" value="wecB"/>
    <property type="match status" value="1"/>
</dbReference>
<evidence type="ECO:0000313" key="7">
    <source>
        <dbReference type="Proteomes" id="UP000543579"/>
    </source>
</evidence>
<dbReference type="InterPro" id="IPR003331">
    <property type="entry name" value="UDP_GlcNAc_Epimerase_2_dom"/>
</dbReference>